<dbReference type="InterPro" id="IPR053781">
    <property type="entry name" value="F-box_AtFBL13-like"/>
</dbReference>
<dbReference type="InterPro" id="IPR050232">
    <property type="entry name" value="FBL13/AtMIF1-like"/>
</dbReference>
<keyword evidence="2" id="KW-1185">Reference proteome</keyword>
<reference evidence="3" key="2">
    <citation type="submission" date="2025-08" db="UniProtKB">
        <authorList>
            <consortium name="RefSeq"/>
        </authorList>
    </citation>
    <scope>IDENTIFICATION</scope>
    <source>
        <tissue evidence="3">Leaf</tissue>
    </source>
</reference>
<dbReference type="Gene3D" id="3.80.10.10">
    <property type="entry name" value="Ribonuclease Inhibitor"/>
    <property type="match status" value="1"/>
</dbReference>
<feature type="domain" description="F-box" evidence="1">
    <location>
        <begin position="38"/>
        <end position="74"/>
    </location>
</feature>
<dbReference type="InterPro" id="IPR001810">
    <property type="entry name" value="F-box_dom"/>
</dbReference>
<dbReference type="Pfam" id="PF24758">
    <property type="entry name" value="LRR_At5g56370"/>
    <property type="match status" value="1"/>
</dbReference>
<dbReference type="SUPFAM" id="SSF52047">
    <property type="entry name" value="RNI-like"/>
    <property type="match status" value="1"/>
</dbReference>
<dbReference type="Pfam" id="PF08387">
    <property type="entry name" value="FBD"/>
    <property type="match status" value="1"/>
</dbReference>
<sequence>MDASRCQTSVLELCDVLTPLKPKSVECSTSDKGIKVVKDRISSLPDYLLADILSFLPFKDAVVTSVLSKRWKGVFTLVTCLHFDDSPISHCLHRPHRIHSFPIFKIFVDNLLKQCCSTYLTTYRLHFGKGKFNRFECGESCFPNMSRSHLKSWISFPICHGVRELEIFARVRSPTVLPSALYRCKTLEVLKLDINLNLGVPLSTCFPNMKEFHLTFLDFPKDNSVTRLISRCPSLEYLALTAVNWKLVNPVNICSPSLRRLAINITDNWFKKPRSKVVLNVPNLEYLNYVDVWSLSYSIGDMNSLVEAEVNIAARGSFETVLNLISSLSNVRRLHLMAMCVQVLNQCEILKHKLPVFRNLNHLQLGCWNYFKWNKILMELLTCAPFLETLTFTEGITNNTNKSYLKYLEVAELECQSWSKTETSPFCLGFHLKRVTINKYHCSEWELEIVKYILRNALVLEELLVVCGTSEGIFLHTTLHKLPRGSMTCSIMVT</sequence>
<dbReference type="CDD" id="cd22160">
    <property type="entry name" value="F-box_AtFBL13-like"/>
    <property type="match status" value="1"/>
</dbReference>
<dbReference type="InterPro" id="IPR032675">
    <property type="entry name" value="LRR_dom_sf"/>
</dbReference>
<dbReference type="SMART" id="SM00579">
    <property type="entry name" value="FBD"/>
    <property type="match status" value="1"/>
</dbReference>
<dbReference type="SUPFAM" id="SSF81383">
    <property type="entry name" value="F-box domain"/>
    <property type="match status" value="1"/>
</dbReference>
<proteinExistence type="predicted"/>
<dbReference type="Proteomes" id="UP000813463">
    <property type="component" value="Chromosome 1"/>
</dbReference>
<dbReference type="InterPro" id="IPR055411">
    <property type="entry name" value="LRR_FXL15/At3g58940/PEG3-like"/>
</dbReference>
<dbReference type="KEGG" id="soe:110778608"/>
<dbReference type="PANTHER" id="PTHR31900">
    <property type="entry name" value="F-BOX/RNI SUPERFAMILY PROTEIN-RELATED"/>
    <property type="match status" value="1"/>
</dbReference>
<name>A0A9R0JL75_SPIOL</name>
<protein>
    <submittedName>
        <fullName evidence="3">F-box/FBD/LRR-repeat protein At5g56420 isoform X1</fullName>
    </submittedName>
</protein>
<evidence type="ECO:0000259" key="1">
    <source>
        <dbReference type="PROSITE" id="PS50181"/>
    </source>
</evidence>
<evidence type="ECO:0000313" key="2">
    <source>
        <dbReference type="Proteomes" id="UP000813463"/>
    </source>
</evidence>
<dbReference type="InterPro" id="IPR006566">
    <property type="entry name" value="FBD"/>
</dbReference>
<dbReference type="PANTHER" id="PTHR31900:SF27">
    <property type="entry name" value="FBD DOMAIN-CONTAINING PROTEIN"/>
    <property type="match status" value="1"/>
</dbReference>
<dbReference type="AlphaFoldDB" id="A0A9R0JL75"/>
<dbReference type="Gene3D" id="1.20.1280.50">
    <property type="match status" value="1"/>
</dbReference>
<accession>A0A9R0JL75</accession>
<reference evidence="2" key="1">
    <citation type="journal article" date="2021" name="Nat. Commun.">
        <title>Genomic analyses provide insights into spinach domestication and the genetic basis of agronomic traits.</title>
        <authorList>
            <person name="Cai X."/>
            <person name="Sun X."/>
            <person name="Xu C."/>
            <person name="Sun H."/>
            <person name="Wang X."/>
            <person name="Ge C."/>
            <person name="Zhang Z."/>
            <person name="Wang Q."/>
            <person name="Fei Z."/>
            <person name="Jiao C."/>
            <person name="Wang Q."/>
        </authorList>
    </citation>
    <scope>NUCLEOTIDE SEQUENCE [LARGE SCALE GENOMIC DNA]</scope>
    <source>
        <strain evidence="2">cv. Varoflay</strain>
    </source>
</reference>
<dbReference type="PROSITE" id="PS50181">
    <property type="entry name" value="FBOX"/>
    <property type="match status" value="1"/>
</dbReference>
<gene>
    <name evidence="3" type="primary">LOC110778608</name>
</gene>
<evidence type="ECO:0000313" key="3">
    <source>
        <dbReference type="RefSeq" id="XP_021838840.2"/>
    </source>
</evidence>
<dbReference type="GeneID" id="110778608"/>
<dbReference type="Pfam" id="PF00646">
    <property type="entry name" value="F-box"/>
    <property type="match status" value="1"/>
</dbReference>
<dbReference type="InterPro" id="IPR036047">
    <property type="entry name" value="F-box-like_dom_sf"/>
</dbReference>
<organism evidence="2 3">
    <name type="scientific">Spinacia oleracea</name>
    <name type="common">Spinach</name>
    <dbReference type="NCBI Taxonomy" id="3562"/>
    <lineage>
        <taxon>Eukaryota</taxon>
        <taxon>Viridiplantae</taxon>
        <taxon>Streptophyta</taxon>
        <taxon>Embryophyta</taxon>
        <taxon>Tracheophyta</taxon>
        <taxon>Spermatophyta</taxon>
        <taxon>Magnoliopsida</taxon>
        <taxon>eudicotyledons</taxon>
        <taxon>Gunneridae</taxon>
        <taxon>Pentapetalae</taxon>
        <taxon>Caryophyllales</taxon>
        <taxon>Chenopodiaceae</taxon>
        <taxon>Chenopodioideae</taxon>
        <taxon>Anserineae</taxon>
        <taxon>Spinacia</taxon>
    </lineage>
</organism>
<dbReference type="RefSeq" id="XP_021838840.2">
    <property type="nucleotide sequence ID" value="XM_021983148.2"/>
</dbReference>